<evidence type="ECO:0000313" key="11">
    <source>
        <dbReference type="EMBL" id="UXE61265.1"/>
    </source>
</evidence>
<dbReference type="PIRSF" id="PIRSF026671">
    <property type="entry name" value="AA_dipeptidase"/>
    <property type="match status" value="1"/>
</dbReference>
<protein>
    <recommendedName>
        <fullName evidence="9 10">D-alanyl-D-alanine dipeptidase</fullName>
        <shortName evidence="9 10">D-Ala-D-Ala dipeptidase</shortName>
        <ecNumber evidence="9 10">3.4.13.22</ecNumber>
    </recommendedName>
</protein>
<feature type="binding site" evidence="9">
    <location>
        <position position="134"/>
    </location>
    <ligand>
        <name>Zn(2+)</name>
        <dbReference type="ChEBI" id="CHEBI:29105"/>
        <note>catalytic</note>
    </ligand>
</feature>
<evidence type="ECO:0000256" key="7">
    <source>
        <dbReference type="ARBA" id="ARBA00023049"/>
    </source>
</evidence>
<name>A0A977KZ32_9CYAN</name>
<keyword evidence="8 10" id="KW-0961">Cell wall biogenesis/degradation</keyword>
<dbReference type="Pfam" id="PF01427">
    <property type="entry name" value="Peptidase_M15"/>
    <property type="match status" value="1"/>
</dbReference>
<dbReference type="AlphaFoldDB" id="A0A977KZ32"/>
<dbReference type="SUPFAM" id="SSF55166">
    <property type="entry name" value="Hedgehog/DD-peptidase"/>
    <property type="match status" value="1"/>
</dbReference>
<comment type="catalytic activity">
    <reaction evidence="1 9 10">
        <text>D-alanyl-D-alanine + H2O = 2 D-alanine</text>
        <dbReference type="Rhea" id="RHEA:20661"/>
        <dbReference type="ChEBI" id="CHEBI:15377"/>
        <dbReference type="ChEBI" id="CHEBI:57416"/>
        <dbReference type="ChEBI" id="CHEBI:57822"/>
        <dbReference type="EC" id="3.4.13.22"/>
    </reaction>
</comment>
<keyword evidence="7 9" id="KW-0482">Metalloprotease</keyword>
<comment type="cofactor">
    <cofactor evidence="9">
        <name>Zn(2+)</name>
        <dbReference type="ChEBI" id="CHEBI:29105"/>
    </cofactor>
    <text evidence="9">Binds 1 zinc ion per subunit.</text>
</comment>
<dbReference type="EMBL" id="CP073041">
    <property type="protein sequence ID" value="UXE61265.1"/>
    <property type="molecule type" value="Genomic_DNA"/>
</dbReference>
<evidence type="ECO:0000256" key="2">
    <source>
        <dbReference type="ARBA" id="ARBA00022670"/>
    </source>
</evidence>
<feature type="site" description="Transition state stabilizer" evidence="9">
    <location>
        <position position="78"/>
    </location>
</feature>
<keyword evidence="2 9" id="KW-0645">Protease</keyword>
<organism evidence="11">
    <name type="scientific">Woronichinia naegeliana WA131</name>
    <dbReference type="NCBI Taxonomy" id="2824559"/>
    <lineage>
        <taxon>Bacteria</taxon>
        <taxon>Bacillati</taxon>
        <taxon>Cyanobacteriota</taxon>
        <taxon>Cyanophyceae</taxon>
        <taxon>Synechococcales</taxon>
        <taxon>Coelosphaeriaceae</taxon>
        <taxon>Woronichinia</taxon>
    </lineage>
</organism>
<reference evidence="11" key="1">
    <citation type="submission" date="2021-04" db="EMBL/GenBank/DDBJ databases">
        <title>Genome sequence of Woronichinia naegeliana from Washington state freshwater lake bloom.</title>
        <authorList>
            <person name="Dreher T.W."/>
        </authorList>
    </citation>
    <scope>NUCLEOTIDE SEQUENCE</scope>
    <source>
        <strain evidence="11">WA131</strain>
    </source>
</reference>
<feature type="binding site" evidence="9">
    <location>
        <position position="206"/>
    </location>
    <ligand>
        <name>Zn(2+)</name>
        <dbReference type="ChEBI" id="CHEBI:29105"/>
        <note>catalytic</note>
    </ligand>
</feature>
<dbReference type="EC" id="3.4.13.22" evidence="9 10"/>
<dbReference type="CDD" id="cd14843">
    <property type="entry name" value="D-Ala-D-Ala_dipeptidase_like"/>
    <property type="match status" value="1"/>
</dbReference>
<dbReference type="Proteomes" id="UP001065613">
    <property type="component" value="Chromosome"/>
</dbReference>
<keyword evidence="5 9" id="KW-0862">Zinc</keyword>
<evidence type="ECO:0000256" key="5">
    <source>
        <dbReference type="ARBA" id="ARBA00022833"/>
    </source>
</evidence>
<comment type="similarity">
    <text evidence="9 10">Belongs to the peptidase M15D family.</text>
</comment>
<dbReference type="KEGG" id="wna:KA717_38820"/>
<feature type="binding site" evidence="9">
    <location>
        <position position="141"/>
    </location>
    <ligand>
        <name>Zn(2+)</name>
        <dbReference type="ChEBI" id="CHEBI:29105"/>
        <note>catalytic</note>
    </ligand>
</feature>
<keyword evidence="6 9" id="KW-0224">Dipeptidase</keyword>
<sequence>MKPYSKIPIQDCGEPLVPIALENIYLEDPAPYVLLGADYQGKSPYCLRIGVLTALAQAQDNLSQCQPGWKIKVFDAYRPIAVQQFMVDYTFGQILERDKLTIEQLSEAQRQQVLEEVYQIWAIPSHDPATPPPHSTGAALDITLINELGQAVAMGGEIDELSPRSQPNFYQPAKDQEAQIYHHHRCLLNNLMESVGFLRHPGEWWHFSLGDQLWAWQYNQRNPIAPRIAHYGRVE</sequence>
<dbReference type="InterPro" id="IPR009045">
    <property type="entry name" value="Zn_M74/Hedgehog-like"/>
</dbReference>
<dbReference type="PANTHER" id="PTHR43126">
    <property type="entry name" value="D-ALANYL-D-ALANINE DIPEPTIDASE"/>
    <property type="match status" value="1"/>
</dbReference>
<feature type="active site" description="Proton donor/acceptor" evidence="9">
    <location>
        <position position="203"/>
    </location>
</feature>
<dbReference type="GO" id="GO:0006508">
    <property type="term" value="P:proteolysis"/>
    <property type="evidence" value="ECO:0007669"/>
    <property type="project" value="UniProtKB-KW"/>
</dbReference>
<dbReference type="Gene3D" id="3.30.1380.10">
    <property type="match status" value="1"/>
</dbReference>
<dbReference type="GO" id="GO:0008237">
    <property type="term" value="F:metallopeptidase activity"/>
    <property type="evidence" value="ECO:0007669"/>
    <property type="project" value="UniProtKB-KW"/>
</dbReference>
<dbReference type="GO" id="GO:0008270">
    <property type="term" value="F:zinc ion binding"/>
    <property type="evidence" value="ECO:0007669"/>
    <property type="project" value="UniProtKB-UniRule"/>
</dbReference>
<dbReference type="PANTHER" id="PTHR43126:SF2">
    <property type="entry name" value="D-ALANYL-D-ALANINE DIPEPTIDASE"/>
    <property type="match status" value="1"/>
</dbReference>
<gene>
    <name evidence="11" type="ORF">KA717_38820</name>
</gene>
<evidence type="ECO:0000256" key="8">
    <source>
        <dbReference type="ARBA" id="ARBA00023316"/>
    </source>
</evidence>
<dbReference type="HAMAP" id="MF_01924">
    <property type="entry name" value="A_A_dipeptidase"/>
    <property type="match status" value="1"/>
</dbReference>
<evidence type="ECO:0000256" key="6">
    <source>
        <dbReference type="ARBA" id="ARBA00022997"/>
    </source>
</evidence>
<dbReference type="InterPro" id="IPR000755">
    <property type="entry name" value="A_A_dipeptidase"/>
</dbReference>
<keyword evidence="3 9" id="KW-0479">Metal-binding</keyword>
<proteinExistence type="inferred from homology"/>
<evidence type="ECO:0000256" key="3">
    <source>
        <dbReference type="ARBA" id="ARBA00022723"/>
    </source>
</evidence>
<evidence type="ECO:0000256" key="10">
    <source>
        <dbReference type="PIRNR" id="PIRNR026671"/>
    </source>
</evidence>
<dbReference type="GO" id="GO:0160237">
    <property type="term" value="F:D-Ala-D-Ala dipeptidase activity"/>
    <property type="evidence" value="ECO:0007669"/>
    <property type="project" value="UniProtKB-EC"/>
</dbReference>
<evidence type="ECO:0000256" key="4">
    <source>
        <dbReference type="ARBA" id="ARBA00022801"/>
    </source>
</evidence>
<evidence type="ECO:0000256" key="1">
    <source>
        <dbReference type="ARBA" id="ARBA00001362"/>
    </source>
</evidence>
<comment type="function">
    <text evidence="9 10">Catalyzes hydrolysis of the D-alanyl-D-alanine dipeptide.</text>
</comment>
<dbReference type="GO" id="GO:0071555">
    <property type="term" value="P:cell wall organization"/>
    <property type="evidence" value="ECO:0007669"/>
    <property type="project" value="UniProtKB-KW"/>
</dbReference>
<accession>A0A977KZ32</accession>
<evidence type="ECO:0000256" key="9">
    <source>
        <dbReference type="HAMAP-Rule" id="MF_01924"/>
    </source>
</evidence>
<keyword evidence="4 9" id="KW-0378">Hydrolase</keyword>